<dbReference type="InterPro" id="IPR001633">
    <property type="entry name" value="EAL_dom"/>
</dbReference>
<dbReference type="GO" id="GO:0071111">
    <property type="term" value="F:cyclic-guanylate-specific phosphodiesterase activity"/>
    <property type="evidence" value="ECO:0007669"/>
    <property type="project" value="InterPro"/>
</dbReference>
<dbReference type="Gene3D" id="3.20.20.450">
    <property type="entry name" value="EAL domain"/>
    <property type="match status" value="1"/>
</dbReference>
<evidence type="ECO:0000313" key="2">
    <source>
        <dbReference type="EMBL" id="MDG0791896.1"/>
    </source>
</evidence>
<dbReference type="InterPro" id="IPR050706">
    <property type="entry name" value="Cyclic-di-GMP_PDE-like"/>
</dbReference>
<dbReference type="PROSITE" id="PS50883">
    <property type="entry name" value="EAL"/>
    <property type="match status" value="1"/>
</dbReference>
<gene>
    <name evidence="2" type="ORF">OMP38_14345</name>
</gene>
<dbReference type="CDD" id="cd01948">
    <property type="entry name" value="EAL"/>
    <property type="match status" value="1"/>
</dbReference>
<dbReference type="EMBL" id="JAPDHZ010000003">
    <property type="protein sequence ID" value="MDG0791896.1"/>
    <property type="molecule type" value="Genomic_DNA"/>
</dbReference>
<comment type="caution">
    <text evidence="2">The sequence shown here is derived from an EMBL/GenBank/DDBJ whole genome shotgun (WGS) entry which is preliminary data.</text>
</comment>
<evidence type="ECO:0000313" key="3">
    <source>
        <dbReference type="Proteomes" id="UP001153387"/>
    </source>
</evidence>
<protein>
    <submittedName>
        <fullName evidence="2">EAL domain-containing protein</fullName>
    </submittedName>
</protein>
<organism evidence="2 3">
    <name type="scientific">Cohnella ginsengisoli</name>
    <dbReference type="NCBI Taxonomy" id="425004"/>
    <lineage>
        <taxon>Bacteria</taxon>
        <taxon>Bacillati</taxon>
        <taxon>Bacillota</taxon>
        <taxon>Bacilli</taxon>
        <taxon>Bacillales</taxon>
        <taxon>Paenibacillaceae</taxon>
        <taxon>Cohnella</taxon>
    </lineage>
</organism>
<dbReference type="PANTHER" id="PTHR33121">
    <property type="entry name" value="CYCLIC DI-GMP PHOSPHODIESTERASE PDEF"/>
    <property type="match status" value="1"/>
</dbReference>
<dbReference type="SMART" id="SM00052">
    <property type="entry name" value="EAL"/>
    <property type="match status" value="1"/>
</dbReference>
<dbReference type="Proteomes" id="UP001153387">
    <property type="component" value="Unassembled WGS sequence"/>
</dbReference>
<evidence type="ECO:0000259" key="1">
    <source>
        <dbReference type="PROSITE" id="PS50883"/>
    </source>
</evidence>
<dbReference type="RefSeq" id="WP_277565737.1">
    <property type="nucleotide sequence ID" value="NZ_JAPDHZ010000003.1"/>
</dbReference>
<dbReference type="InterPro" id="IPR035919">
    <property type="entry name" value="EAL_sf"/>
</dbReference>
<dbReference type="SUPFAM" id="SSF141868">
    <property type="entry name" value="EAL domain-like"/>
    <property type="match status" value="1"/>
</dbReference>
<reference evidence="2 3" key="1">
    <citation type="submission" date="2022-10" db="EMBL/GenBank/DDBJ databases">
        <title>Comparative genomic analysis of Cohnella hashimotonis sp. nov., isolated from the International Space Station.</title>
        <authorList>
            <person name="Simpson A."/>
            <person name="Venkateswaran K."/>
        </authorList>
    </citation>
    <scope>NUCLEOTIDE SEQUENCE [LARGE SCALE GENOMIC DNA]</scope>
    <source>
        <strain evidence="2 3">DSM 18997</strain>
    </source>
</reference>
<proteinExistence type="predicted"/>
<feature type="domain" description="EAL" evidence="1">
    <location>
        <begin position="104"/>
        <end position="354"/>
    </location>
</feature>
<keyword evidence="3" id="KW-1185">Reference proteome</keyword>
<dbReference type="AlphaFoldDB" id="A0A9X4KHJ5"/>
<name>A0A9X4KHJ5_9BACL</name>
<dbReference type="PANTHER" id="PTHR33121:SF15">
    <property type="entry name" value="BLUE LIGHT- AND TEMPERATURE-REGULATED ANTIREPRESSOR BLUF"/>
    <property type="match status" value="1"/>
</dbReference>
<dbReference type="Pfam" id="PF00563">
    <property type="entry name" value="EAL"/>
    <property type="match status" value="1"/>
</dbReference>
<sequence length="358" mass="40909">MLSSQALERQAPLRDSGYVEFRADRDAGAARTLTELLGPPGKEGYWSVRYDHYQQLLQMLNAADRKLTDAQKQSVQFRFFFEEPAASADQDESDGWVQAARLLTGFGSHRVVDYIANRRFSSYMQPIVQLSGTPIGYEMLLRPLPEQPPFRPSELFEAAREAGLHSFLDREARNSAIRVASRQLPAGVKKFINFLPSSIYRPDQCLQQTFERIIMSGMDPADFVFEVVETERLDDVKHLNKVFAAYRNMGIRLAMDDLGDEFATVDAMEQLQPDYIKLDRKWVTGCDVDADKQRRIENVLERASRFHGVVLAEGVEREEEWRYLREAGVPLMQGYLFGRPSPVPMPVRFERTASIVSV</sequence>
<accession>A0A9X4KHJ5</accession>